<dbReference type="GO" id="GO:0004672">
    <property type="term" value="F:protein kinase activity"/>
    <property type="evidence" value="ECO:0007669"/>
    <property type="project" value="InterPro"/>
</dbReference>
<dbReference type="Proteomes" id="UP001302812">
    <property type="component" value="Unassembled WGS sequence"/>
</dbReference>
<evidence type="ECO:0000313" key="3">
    <source>
        <dbReference type="Proteomes" id="UP001302812"/>
    </source>
</evidence>
<dbReference type="EMBL" id="MU853366">
    <property type="protein sequence ID" value="KAK4108087.1"/>
    <property type="molecule type" value="Genomic_DNA"/>
</dbReference>
<gene>
    <name evidence="2" type="ORF">N656DRAFT_792802</name>
</gene>
<organism evidence="2 3">
    <name type="scientific">Canariomyces notabilis</name>
    <dbReference type="NCBI Taxonomy" id="2074819"/>
    <lineage>
        <taxon>Eukaryota</taxon>
        <taxon>Fungi</taxon>
        <taxon>Dikarya</taxon>
        <taxon>Ascomycota</taxon>
        <taxon>Pezizomycotina</taxon>
        <taxon>Sordariomycetes</taxon>
        <taxon>Sordariomycetidae</taxon>
        <taxon>Sordariales</taxon>
        <taxon>Chaetomiaceae</taxon>
        <taxon>Canariomyces</taxon>
    </lineage>
</organism>
<dbReference type="PROSITE" id="PS50011">
    <property type="entry name" value="PROTEIN_KINASE_DOM"/>
    <property type="match status" value="1"/>
</dbReference>
<name>A0AAN6T8T4_9PEZI</name>
<reference evidence="2" key="1">
    <citation type="journal article" date="2023" name="Mol. Phylogenet. Evol.">
        <title>Genome-scale phylogeny and comparative genomics of the fungal order Sordariales.</title>
        <authorList>
            <person name="Hensen N."/>
            <person name="Bonometti L."/>
            <person name="Westerberg I."/>
            <person name="Brannstrom I.O."/>
            <person name="Guillou S."/>
            <person name="Cros-Aarteil S."/>
            <person name="Calhoun S."/>
            <person name="Haridas S."/>
            <person name="Kuo A."/>
            <person name="Mondo S."/>
            <person name="Pangilinan J."/>
            <person name="Riley R."/>
            <person name="LaButti K."/>
            <person name="Andreopoulos B."/>
            <person name="Lipzen A."/>
            <person name="Chen C."/>
            <person name="Yan M."/>
            <person name="Daum C."/>
            <person name="Ng V."/>
            <person name="Clum A."/>
            <person name="Steindorff A."/>
            <person name="Ohm R.A."/>
            <person name="Martin F."/>
            <person name="Silar P."/>
            <person name="Natvig D.O."/>
            <person name="Lalanne C."/>
            <person name="Gautier V."/>
            <person name="Ament-Velasquez S.L."/>
            <person name="Kruys A."/>
            <person name="Hutchinson M.I."/>
            <person name="Powell A.J."/>
            <person name="Barry K."/>
            <person name="Miller A.N."/>
            <person name="Grigoriev I.V."/>
            <person name="Debuchy R."/>
            <person name="Gladieux P."/>
            <person name="Hiltunen Thoren M."/>
            <person name="Johannesson H."/>
        </authorList>
    </citation>
    <scope>NUCLEOTIDE SEQUENCE</scope>
    <source>
        <strain evidence="2">CBS 508.74</strain>
    </source>
</reference>
<protein>
    <recommendedName>
        <fullName evidence="1">Protein kinase domain-containing protein</fullName>
    </recommendedName>
</protein>
<dbReference type="InterPro" id="IPR000719">
    <property type="entry name" value="Prot_kinase_dom"/>
</dbReference>
<evidence type="ECO:0000313" key="2">
    <source>
        <dbReference type="EMBL" id="KAK4108087.1"/>
    </source>
</evidence>
<proteinExistence type="predicted"/>
<dbReference type="AlphaFoldDB" id="A0AAN6T8T4"/>
<dbReference type="Gene3D" id="1.10.510.10">
    <property type="entry name" value="Transferase(Phosphotransferase) domain 1"/>
    <property type="match status" value="1"/>
</dbReference>
<sequence length="200" mass="23688">MRMPKHPNIVPFDSLVVDRIDGVDRVVGFTTRYIPGGTLYENKERVFKLKYLEQLINVVDHLNLRLGIVHGDICPWHLLIDAETDCIQLFDFNWAAKLGWEGDGEDGWRFRYDAERNDVKFVMFTVYELITREFCFAEEFYPHELDASKIQRKRKWTKHPDTKLDRPVEEYRRVLDEWVARRTEADKVVDHSTKALDTGL</sequence>
<dbReference type="InterPro" id="IPR011009">
    <property type="entry name" value="Kinase-like_dom_sf"/>
</dbReference>
<accession>A0AAN6T8T4</accession>
<reference evidence="2" key="2">
    <citation type="submission" date="2023-05" db="EMBL/GenBank/DDBJ databases">
        <authorList>
            <consortium name="Lawrence Berkeley National Laboratory"/>
            <person name="Steindorff A."/>
            <person name="Hensen N."/>
            <person name="Bonometti L."/>
            <person name="Westerberg I."/>
            <person name="Brannstrom I.O."/>
            <person name="Guillou S."/>
            <person name="Cros-Aarteil S."/>
            <person name="Calhoun S."/>
            <person name="Haridas S."/>
            <person name="Kuo A."/>
            <person name="Mondo S."/>
            <person name="Pangilinan J."/>
            <person name="Riley R."/>
            <person name="Labutti K."/>
            <person name="Andreopoulos B."/>
            <person name="Lipzen A."/>
            <person name="Chen C."/>
            <person name="Yanf M."/>
            <person name="Daum C."/>
            <person name="Ng V."/>
            <person name="Clum A."/>
            <person name="Ohm R."/>
            <person name="Martin F."/>
            <person name="Silar P."/>
            <person name="Natvig D."/>
            <person name="Lalanne C."/>
            <person name="Gautier V."/>
            <person name="Ament-Velasquez S.L."/>
            <person name="Kruys A."/>
            <person name="Hutchinson M.I."/>
            <person name="Powell A.J."/>
            <person name="Barry K."/>
            <person name="Miller A.N."/>
            <person name="Grigoriev I.V."/>
            <person name="Debuchy R."/>
            <person name="Gladieux P."/>
            <person name="Thoren M.H."/>
            <person name="Johannesson H."/>
        </authorList>
    </citation>
    <scope>NUCLEOTIDE SEQUENCE</scope>
    <source>
        <strain evidence="2">CBS 508.74</strain>
    </source>
</reference>
<dbReference type="GO" id="GO:0005524">
    <property type="term" value="F:ATP binding"/>
    <property type="evidence" value="ECO:0007669"/>
    <property type="project" value="InterPro"/>
</dbReference>
<keyword evidence="3" id="KW-1185">Reference proteome</keyword>
<dbReference type="GeneID" id="89941237"/>
<feature type="domain" description="Protein kinase" evidence="1">
    <location>
        <begin position="1"/>
        <end position="200"/>
    </location>
</feature>
<dbReference type="SUPFAM" id="SSF56112">
    <property type="entry name" value="Protein kinase-like (PK-like)"/>
    <property type="match status" value="1"/>
</dbReference>
<comment type="caution">
    <text evidence="2">The sequence shown here is derived from an EMBL/GenBank/DDBJ whole genome shotgun (WGS) entry which is preliminary data.</text>
</comment>
<evidence type="ECO:0000259" key="1">
    <source>
        <dbReference type="PROSITE" id="PS50011"/>
    </source>
</evidence>
<dbReference type="RefSeq" id="XP_064665657.1">
    <property type="nucleotide sequence ID" value="XM_064817112.1"/>
</dbReference>